<organism evidence="3 4">
    <name type="scientific">Candidatus Daviesbacteria bacterium GW2011_GWA2_38_24</name>
    <dbReference type="NCBI Taxonomy" id="1618422"/>
    <lineage>
        <taxon>Bacteria</taxon>
        <taxon>Candidatus Daviesiibacteriota</taxon>
    </lineage>
</organism>
<dbReference type="Pfam" id="PF00403">
    <property type="entry name" value="HMA"/>
    <property type="match status" value="1"/>
</dbReference>
<dbReference type="EMBL" id="LBUP01000001">
    <property type="protein sequence ID" value="KKQ67333.1"/>
    <property type="molecule type" value="Genomic_DNA"/>
</dbReference>
<evidence type="ECO:0000259" key="2">
    <source>
        <dbReference type="PROSITE" id="PS50846"/>
    </source>
</evidence>
<sequence length="97" mass="11098">MPTTLCSKHRVILSMANIVKKKLKIVDMHCSSCVMSIDMDLEDQKGVKSVNTSYTKQETEVEFDEDQVNIQQLMETIKKTGYSAELKEKKLSLDGRR</sequence>
<comment type="caution">
    <text evidence="3">The sequence shown here is derived from an EMBL/GenBank/DDBJ whole genome shotgun (WGS) entry which is preliminary data.</text>
</comment>
<dbReference type="PANTHER" id="PTHR46594">
    <property type="entry name" value="P-TYPE CATION-TRANSPORTING ATPASE"/>
    <property type="match status" value="1"/>
</dbReference>
<gene>
    <name evidence="3" type="ORF">US86_C0001G0260</name>
</gene>
<dbReference type="PROSITE" id="PS50846">
    <property type="entry name" value="HMA_2"/>
    <property type="match status" value="1"/>
</dbReference>
<evidence type="ECO:0000313" key="4">
    <source>
        <dbReference type="Proteomes" id="UP000034235"/>
    </source>
</evidence>
<dbReference type="AlphaFoldDB" id="A0A0G0JI18"/>
<dbReference type="CDD" id="cd00371">
    <property type="entry name" value="HMA"/>
    <property type="match status" value="1"/>
</dbReference>
<dbReference type="PANTHER" id="PTHR46594:SF4">
    <property type="entry name" value="P-TYPE CATION-TRANSPORTING ATPASE"/>
    <property type="match status" value="1"/>
</dbReference>
<dbReference type="InterPro" id="IPR036163">
    <property type="entry name" value="HMA_dom_sf"/>
</dbReference>
<keyword evidence="1" id="KW-0479">Metal-binding</keyword>
<evidence type="ECO:0000313" key="3">
    <source>
        <dbReference type="EMBL" id="KKQ67333.1"/>
    </source>
</evidence>
<dbReference type="FunFam" id="3.30.70.100:FF:000001">
    <property type="entry name" value="ATPase copper transporting beta"/>
    <property type="match status" value="1"/>
</dbReference>
<accession>A0A0G0JI18</accession>
<proteinExistence type="predicted"/>
<feature type="domain" description="HMA" evidence="2">
    <location>
        <begin position="19"/>
        <end position="85"/>
    </location>
</feature>
<dbReference type="GO" id="GO:0046872">
    <property type="term" value="F:metal ion binding"/>
    <property type="evidence" value="ECO:0007669"/>
    <property type="project" value="UniProtKB-KW"/>
</dbReference>
<reference evidence="3 4" key="1">
    <citation type="journal article" date="2015" name="Nature">
        <title>rRNA introns, odd ribosomes, and small enigmatic genomes across a large radiation of phyla.</title>
        <authorList>
            <person name="Brown C.T."/>
            <person name="Hug L.A."/>
            <person name="Thomas B.C."/>
            <person name="Sharon I."/>
            <person name="Castelle C.J."/>
            <person name="Singh A."/>
            <person name="Wilkins M.J."/>
            <person name="Williams K.H."/>
            <person name="Banfield J.F."/>
        </authorList>
    </citation>
    <scope>NUCLEOTIDE SEQUENCE [LARGE SCALE GENOMIC DNA]</scope>
</reference>
<dbReference type="InterPro" id="IPR006121">
    <property type="entry name" value="HMA_dom"/>
</dbReference>
<evidence type="ECO:0000256" key="1">
    <source>
        <dbReference type="ARBA" id="ARBA00022723"/>
    </source>
</evidence>
<dbReference type="Proteomes" id="UP000034235">
    <property type="component" value="Unassembled WGS sequence"/>
</dbReference>
<name>A0A0G0JI18_9BACT</name>
<dbReference type="Gene3D" id="3.30.70.100">
    <property type="match status" value="1"/>
</dbReference>
<protein>
    <submittedName>
        <fullName evidence="3">Heavy metal binding protein</fullName>
    </submittedName>
</protein>
<dbReference type="SUPFAM" id="SSF55008">
    <property type="entry name" value="HMA, heavy metal-associated domain"/>
    <property type="match status" value="1"/>
</dbReference>